<dbReference type="InterPro" id="IPR036641">
    <property type="entry name" value="HPT_dom_sf"/>
</dbReference>
<feature type="domain" description="HPt" evidence="2">
    <location>
        <begin position="1"/>
        <end position="91"/>
    </location>
</feature>
<gene>
    <name evidence="3" type="ordered locus">Krad_0331</name>
</gene>
<sequence length="91" mass="9834">MRALTADLWEQLRPLVRARLEQLDEWVATGQQLDGRAEAVRTAHNLSGSLGSYGRHEGSLAARALEHALLADESPGLVVDLVAALHRAVDA</sequence>
<dbReference type="SUPFAM" id="SSF47226">
    <property type="entry name" value="Histidine-containing phosphotransfer domain, HPT domain"/>
    <property type="match status" value="1"/>
</dbReference>
<dbReference type="PROSITE" id="PS50894">
    <property type="entry name" value="HPT"/>
    <property type="match status" value="1"/>
</dbReference>
<accession>A6W4T2</accession>
<dbReference type="KEGG" id="kra:Krad_0331"/>
<name>A6W4T2_KINRD</name>
<evidence type="ECO:0000313" key="4">
    <source>
        <dbReference type="Proteomes" id="UP000001116"/>
    </source>
</evidence>
<organism evidence="3 4">
    <name type="scientific">Kineococcus radiotolerans (strain ATCC BAA-149 / DSM 14245 / SRS30216)</name>
    <dbReference type="NCBI Taxonomy" id="266940"/>
    <lineage>
        <taxon>Bacteria</taxon>
        <taxon>Bacillati</taxon>
        <taxon>Actinomycetota</taxon>
        <taxon>Actinomycetes</taxon>
        <taxon>Kineosporiales</taxon>
        <taxon>Kineosporiaceae</taxon>
        <taxon>Kineococcus</taxon>
    </lineage>
</organism>
<dbReference type="GO" id="GO:0000160">
    <property type="term" value="P:phosphorelay signal transduction system"/>
    <property type="evidence" value="ECO:0007669"/>
    <property type="project" value="InterPro"/>
</dbReference>
<keyword evidence="4" id="KW-1185">Reference proteome</keyword>
<proteinExistence type="predicted"/>
<dbReference type="AlphaFoldDB" id="A6W4T2"/>
<keyword evidence="1" id="KW-0597">Phosphoprotein</keyword>
<dbReference type="Proteomes" id="UP000001116">
    <property type="component" value="Chromosome"/>
</dbReference>
<reference evidence="4" key="1">
    <citation type="journal article" date="2008" name="PLoS ONE">
        <title>Survival in nuclear waste, extreme resistance, and potential applications gleaned from the genome sequence of Kineococcus radiotolerans SRS30216.</title>
        <authorList>
            <person name="Bagwell C.E."/>
            <person name="Bhat S."/>
            <person name="Hawkins G.M."/>
            <person name="Smith B.W."/>
            <person name="Biswas T."/>
            <person name="Hoover T.R."/>
            <person name="Saunders E."/>
            <person name="Han C.S."/>
            <person name="Tsodikov O.V."/>
            <person name="Shimkets L.J."/>
        </authorList>
    </citation>
    <scope>NUCLEOTIDE SEQUENCE [LARGE SCALE GENOMIC DNA]</scope>
    <source>
        <strain evidence="4">ATCC BAA-149 / DSM 14245 / SRS30216</strain>
    </source>
</reference>
<dbReference type="eggNOG" id="COG2198">
    <property type="taxonomic scope" value="Bacteria"/>
</dbReference>
<dbReference type="InterPro" id="IPR008207">
    <property type="entry name" value="Sig_transdc_His_kin_Hpt_dom"/>
</dbReference>
<dbReference type="EMBL" id="CP000750">
    <property type="protein sequence ID" value="ABS01821.1"/>
    <property type="molecule type" value="Genomic_DNA"/>
</dbReference>
<evidence type="ECO:0000259" key="2">
    <source>
        <dbReference type="PROSITE" id="PS50894"/>
    </source>
</evidence>
<protein>
    <submittedName>
        <fullName evidence="3">Hpt domain protein</fullName>
    </submittedName>
</protein>
<evidence type="ECO:0000313" key="3">
    <source>
        <dbReference type="EMBL" id="ABS01821.1"/>
    </source>
</evidence>
<dbReference type="HOGENOM" id="CLU_2436608_0_0_11"/>
<dbReference type="Gene3D" id="1.20.120.160">
    <property type="entry name" value="HPT domain"/>
    <property type="match status" value="1"/>
</dbReference>
<dbReference type="Pfam" id="PF01627">
    <property type="entry name" value="Hpt"/>
    <property type="match status" value="1"/>
</dbReference>
<evidence type="ECO:0000256" key="1">
    <source>
        <dbReference type="PROSITE-ProRule" id="PRU00110"/>
    </source>
</evidence>
<feature type="modified residue" description="Phosphohistidine" evidence="1">
    <location>
        <position position="44"/>
    </location>
</feature>
<dbReference type="STRING" id="266940.Krad_0331"/>